<reference evidence="2" key="1">
    <citation type="submission" date="2015-04" db="UniProtKB">
        <authorList>
            <consortium name="EnsemblPlants"/>
        </authorList>
    </citation>
    <scope>IDENTIFICATION</scope>
</reference>
<accession>A0A0D9Z893</accession>
<dbReference type="AlphaFoldDB" id="A0A0D9Z893"/>
<keyword evidence="3" id="KW-1185">Reference proteome</keyword>
<dbReference type="GO" id="GO:0007623">
    <property type="term" value="P:circadian rhythm"/>
    <property type="evidence" value="ECO:0007669"/>
    <property type="project" value="InterPro"/>
</dbReference>
<evidence type="ECO:0000256" key="1">
    <source>
        <dbReference type="SAM" id="MobiDB-lite"/>
    </source>
</evidence>
<feature type="compositionally biased region" description="Basic and acidic residues" evidence="1">
    <location>
        <begin position="16"/>
        <end position="27"/>
    </location>
</feature>
<dbReference type="PANTHER" id="PTHR33334">
    <property type="entry name" value="PROTEIN LNK1"/>
    <property type="match status" value="1"/>
</dbReference>
<organism evidence="2">
    <name type="scientific">Oryza glumipatula</name>
    <dbReference type="NCBI Taxonomy" id="40148"/>
    <lineage>
        <taxon>Eukaryota</taxon>
        <taxon>Viridiplantae</taxon>
        <taxon>Streptophyta</taxon>
        <taxon>Embryophyta</taxon>
        <taxon>Tracheophyta</taxon>
        <taxon>Spermatophyta</taxon>
        <taxon>Magnoliopsida</taxon>
        <taxon>Liliopsida</taxon>
        <taxon>Poales</taxon>
        <taxon>Poaceae</taxon>
        <taxon>BOP clade</taxon>
        <taxon>Oryzoideae</taxon>
        <taxon>Oryzeae</taxon>
        <taxon>Oryzinae</taxon>
        <taxon>Oryza</taxon>
    </lineage>
</organism>
<dbReference type="Gramene" id="OGLUM03G20450.4">
    <property type="protein sequence ID" value="OGLUM03G20450.4"/>
    <property type="gene ID" value="OGLUM03G20450"/>
</dbReference>
<dbReference type="Proteomes" id="UP000026961">
    <property type="component" value="Chromosome 3"/>
</dbReference>
<dbReference type="EnsemblPlants" id="OGLUM03G20450.2">
    <property type="protein sequence ID" value="OGLUM03G20450.2"/>
    <property type="gene ID" value="OGLUM03G20450"/>
</dbReference>
<dbReference type="PANTHER" id="PTHR33334:SF8">
    <property type="entry name" value="PROTEIN LNK1"/>
    <property type="match status" value="1"/>
</dbReference>
<evidence type="ECO:0000313" key="3">
    <source>
        <dbReference type="Proteomes" id="UP000026961"/>
    </source>
</evidence>
<protein>
    <recommendedName>
        <fullName evidence="4">Protein LNK1</fullName>
    </recommendedName>
</protein>
<dbReference type="GO" id="GO:0006355">
    <property type="term" value="P:regulation of DNA-templated transcription"/>
    <property type="evidence" value="ECO:0007669"/>
    <property type="project" value="InterPro"/>
</dbReference>
<proteinExistence type="predicted"/>
<dbReference type="Gramene" id="OGLUM03G20450.2">
    <property type="protein sequence ID" value="OGLUM03G20450.2"/>
    <property type="gene ID" value="OGLUM03G20450"/>
</dbReference>
<feature type="region of interest" description="Disordered" evidence="1">
    <location>
        <begin position="493"/>
        <end position="517"/>
    </location>
</feature>
<dbReference type="EnsemblPlants" id="OGLUM03G20450.4">
    <property type="protein sequence ID" value="OGLUM03G20450.4"/>
    <property type="gene ID" value="OGLUM03G20450"/>
</dbReference>
<evidence type="ECO:0008006" key="4">
    <source>
        <dbReference type="Google" id="ProtNLM"/>
    </source>
</evidence>
<name>A0A0D9Z893_9ORYZ</name>
<reference evidence="2" key="2">
    <citation type="submission" date="2018-05" db="EMBL/GenBank/DDBJ databases">
        <title>OgluRS3 (Oryza glumaepatula Reference Sequence Version 3).</title>
        <authorList>
            <person name="Zhang J."/>
            <person name="Kudrna D."/>
            <person name="Lee S."/>
            <person name="Talag J."/>
            <person name="Welchert J."/>
            <person name="Wing R.A."/>
        </authorList>
    </citation>
    <scope>NUCLEOTIDE SEQUENCE [LARGE SCALE GENOMIC DNA]</scope>
</reference>
<sequence length="517" mass="56879">MPDWRVGEFEGKLKDGFARSNNSEHENGAGTVSISSKKSKHGVASEKKTHVDISGVIDSDLQKCNSEQIHSANGIVSRDVNHDHIENCKVESNDFPLNTISETRYPTDNWNSSQFALSNDGSPVLNNQSTPQTGHGYGDNDLTYIDWPAIDNFEDVDNLFRRCDSTYGQQQLPNTDELSWIPSSDAMYSSDVAMQPGFESSYSDYGILDDLSAFNCTEDKSLTTADPSSAVCDEQFDDSYLFNEQKTEDAYQRDAMELLSSDQICTGQENLDMIGNRYSSENAMEQPEDQKFSIASVQKKVASSASGQLISDNVTGHPGHQTLTRRASYPCENHEIGKRSLGKRGLGHSDVAMGTSMVVDGSFVSSISSDNSVEENSFRQLQDAVSQLDVKTKMCIRDGLYRLARSAQNRQVFPNIMNNNGDSHNVKDMQNAETSGKFVDPGSIETQTNPIDRSIALLLFHQPSEHVTGAVDEAASLKSHNDNHQAAAKNQRVMHASSVHSPRGQGDPMDAKSCRNN</sequence>
<evidence type="ECO:0000313" key="2">
    <source>
        <dbReference type="EnsemblPlants" id="OGLUM03G20450.2"/>
    </source>
</evidence>
<feature type="region of interest" description="Disordered" evidence="1">
    <location>
        <begin position="16"/>
        <end position="47"/>
    </location>
</feature>
<dbReference type="InterPro" id="IPR039928">
    <property type="entry name" value="LNK"/>
</dbReference>